<keyword evidence="2" id="KW-0597">Phosphoprotein</keyword>
<protein>
    <recommendedName>
        <fullName evidence="5">VQ domain-containing protein</fullName>
    </recommendedName>
</protein>
<organism evidence="6">
    <name type="scientific">Salvia splendens</name>
    <name type="common">Scarlet sage</name>
    <dbReference type="NCBI Taxonomy" id="180675"/>
    <lineage>
        <taxon>Eukaryota</taxon>
        <taxon>Viridiplantae</taxon>
        <taxon>Streptophyta</taxon>
        <taxon>Embryophyta</taxon>
        <taxon>Tracheophyta</taxon>
        <taxon>Spermatophyta</taxon>
        <taxon>Magnoliopsida</taxon>
        <taxon>eudicotyledons</taxon>
        <taxon>Gunneridae</taxon>
        <taxon>Pentapetalae</taxon>
        <taxon>asterids</taxon>
        <taxon>lamiids</taxon>
        <taxon>Lamiales</taxon>
        <taxon>Lamiaceae</taxon>
        <taxon>Nepetoideae</taxon>
        <taxon>Mentheae</taxon>
        <taxon>Salviinae</taxon>
        <taxon>Salvia</taxon>
        <taxon>Salvia subgen. Calosphace</taxon>
        <taxon>core Calosphace</taxon>
    </lineage>
</organism>
<comment type="caution">
    <text evidence="6">The sequence shown here is derived from an EMBL/GenBank/DDBJ whole genome shotgun (WGS) entry which is preliminary data.</text>
</comment>
<sequence length="202" mass="21875">MEQYSPSSSTSTHTSGVHQPPPSPVTRSEPDNPYPATFIQADTSSFKQVVQMLTGSTDPTRRPDTARHAIPPIRTGPRKDKPGSKLYERRSIHKSFKISSPGILSIRHGLLSGSPRPGMLSPSILDFPSLALCSPVTPLVPDPFNRVVAPDMEAEDRAIGEKGFYLHPSPVDTPRDSKPRLLPLFPLTSPRVSGSSSTDAES</sequence>
<comment type="subcellular location">
    <subcellularLocation>
        <location evidence="1">Nucleus</location>
    </subcellularLocation>
</comment>
<feature type="compositionally biased region" description="Basic and acidic residues" evidence="4">
    <location>
        <begin position="77"/>
        <end position="90"/>
    </location>
</feature>
<reference evidence="6" key="1">
    <citation type="submission" date="2018-01" db="EMBL/GenBank/DDBJ databases">
        <authorList>
            <person name="Mao J.F."/>
        </authorList>
    </citation>
    <scope>NUCLEOTIDE SEQUENCE</scope>
    <source>
        <strain evidence="6">Huo1</strain>
        <tissue evidence="6">Leaf</tissue>
    </source>
</reference>
<dbReference type="InterPro" id="IPR039611">
    <property type="entry name" value="VQ_4/11/13/19/31/33"/>
</dbReference>
<feature type="domain" description="VQ" evidence="5">
    <location>
        <begin position="33"/>
        <end position="59"/>
    </location>
</feature>
<accession>A0A8X8XUB5</accession>
<dbReference type="InterPro" id="IPR008889">
    <property type="entry name" value="VQ"/>
</dbReference>
<keyword evidence="7" id="KW-1185">Reference proteome</keyword>
<evidence type="ECO:0000256" key="4">
    <source>
        <dbReference type="SAM" id="MobiDB-lite"/>
    </source>
</evidence>
<feature type="region of interest" description="Disordered" evidence="4">
    <location>
        <begin position="1"/>
        <end position="91"/>
    </location>
</feature>
<dbReference type="GO" id="GO:0005634">
    <property type="term" value="C:nucleus"/>
    <property type="evidence" value="ECO:0007669"/>
    <property type="project" value="UniProtKB-SubCell"/>
</dbReference>
<reference evidence="6" key="2">
    <citation type="submission" date="2020-08" db="EMBL/GenBank/DDBJ databases">
        <title>Plant Genome Project.</title>
        <authorList>
            <person name="Zhang R.-G."/>
        </authorList>
    </citation>
    <scope>NUCLEOTIDE SEQUENCE</scope>
    <source>
        <strain evidence="6">Huo1</strain>
        <tissue evidence="6">Leaf</tissue>
    </source>
</reference>
<feature type="compositionally biased region" description="Low complexity" evidence="4">
    <location>
        <begin position="1"/>
        <end position="15"/>
    </location>
</feature>
<dbReference type="Pfam" id="PF05678">
    <property type="entry name" value="VQ"/>
    <property type="match status" value="1"/>
</dbReference>
<dbReference type="PANTHER" id="PTHR33402:SF16">
    <property type="entry name" value="VQ MOTIF-CONTAINING PROTEIN 13-RELATED"/>
    <property type="match status" value="1"/>
</dbReference>
<evidence type="ECO:0000256" key="2">
    <source>
        <dbReference type="ARBA" id="ARBA00022553"/>
    </source>
</evidence>
<proteinExistence type="predicted"/>
<dbReference type="OrthoDB" id="784396at2759"/>
<evidence type="ECO:0000256" key="3">
    <source>
        <dbReference type="ARBA" id="ARBA00023242"/>
    </source>
</evidence>
<evidence type="ECO:0000313" key="6">
    <source>
        <dbReference type="EMBL" id="KAG6420615.1"/>
    </source>
</evidence>
<keyword evidence="3" id="KW-0539">Nucleus</keyword>
<evidence type="ECO:0000259" key="5">
    <source>
        <dbReference type="Pfam" id="PF05678"/>
    </source>
</evidence>
<feature type="region of interest" description="Disordered" evidence="4">
    <location>
        <begin position="161"/>
        <end position="202"/>
    </location>
</feature>
<evidence type="ECO:0000313" key="7">
    <source>
        <dbReference type="Proteomes" id="UP000298416"/>
    </source>
</evidence>
<feature type="compositionally biased region" description="Polar residues" evidence="4">
    <location>
        <begin position="40"/>
        <end position="58"/>
    </location>
</feature>
<dbReference type="AlphaFoldDB" id="A0A8X8XUB5"/>
<feature type="compositionally biased region" description="Polar residues" evidence="4">
    <location>
        <begin position="190"/>
        <end position="202"/>
    </location>
</feature>
<dbReference type="PANTHER" id="PTHR33402">
    <property type="entry name" value="VQ MOTIF-CONTAINING PROTEIN 11-LIKE"/>
    <property type="match status" value="1"/>
</dbReference>
<dbReference type="EMBL" id="PNBA02000006">
    <property type="protein sequence ID" value="KAG6420615.1"/>
    <property type="molecule type" value="Genomic_DNA"/>
</dbReference>
<name>A0A8X8XUB5_SALSN</name>
<gene>
    <name evidence="6" type="ORF">SASPL_117150</name>
</gene>
<evidence type="ECO:0000256" key="1">
    <source>
        <dbReference type="ARBA" id="ARBA00004123"/>
    </source>
</evidence>
<dbReference type="Proteomes" id="UP000298416">
    <property type="component" value="Unassembled WGS sequence"/>
</dbReference>